<dbReference type="PANTHER" id="PTHR44757:SF2">
    <property type="entry name" value="BIOFILM ARCHITECTURE MAINTENANCE PROTEIN MBAA"/>
    <property type="match status" value="1"/>
</dbReference>
<dbReference type="EMBL" id="CP109965">
    <property type="protein sequence ID" value="WAJ70360.1"/>
    <property type="molecule type" value="Genomic_DNA"/>
</dbReference>
<dbReference type="PANTHER" id="PTHR44757">
    <property type="entry name" value="DIGUANYLATE CYCLASE DGCP"/>
    <property type="match status" value="1"/>
</dbReference>
<dbReference type="CDD" id="cd01949">
    <property type="entry name" value="GGDEF"/>
    <property type="match status" value="1"/>
</dbReference>
<accession>A0ABY7API8</accession>
<dbReference type="RefSeq" id="WP_268074662.1">
    <property type="nucleotide sequence ID" value="NZ_CP109965.1"/>
</dbReference>
<dbReference type="Proteomes" id="UP001163726">
    <property type="component" value="Chromosome"/>
</dbReference>
<evidence type="ECO:0000259" key="1">
    <source>
        <dbReference type="PROSITE" id="PS50883"/>
    </source>
</evidence>
<dbReference type="InterPro" id="IPR043128">
    <property type="entry name" value="Rev_trsase/Diguanyl_cyclase"/>
</dbReference>
<dbReference type="NCBIfam" id="TIGR00254">
    <property type="entry name" value="GGDEF"/>
    <property type="match status" value="1"/>
</dbReference>
<sequence length="617" mass="69940">MKQALYLIALQHELSMSMGSELNLAKMLKAFLKVCLNRAYLASCHVYLYQDKNGYPKTSQANGDYQLNHYLSLPKRHQGELWQYQDSLKIIEEKLKKTKKIFGCSQIEVNGAYYYVCSIGHYGFLIWHSYSPIAAEIIDSVVPLIGKLEASCYAAIMHNELLIEMKARHKAEQKVAYQACHDGLTNLYNRDYLNALIEQSLAKSVGHRASGGVIFIDLNKFKSINDTKGHTVGDRLLLMVAQRLQQLKQNNIHIARYGGDEFVILIDQLPEEHEPHPLLLIELVQQIQGLFKPDFVIEQNVYNISASIGYCLFSAVDNADDLVKFADIAMYEAKQEKLLTGVEYKPYMSARLAEKDAFVSDMRQALANNEFQLYYQAQFNADNKITGAEALLRWDDPKRGFVSPEIYIPIAEESNLILEIGDWVIQQACKDIHQLAKFDLPVEFGNVAVNVSPKQLIQDDFFNRTMEKIKRDNVPCHLLSLEITENLMVENFSKIVDIMHQFKSLGVNCSIDDFGTGYSSLTYLKRIPANLVKIDRAFVTDICHNHESLAIAQMVIALGKSLGIDVIAEGVENKECCDKLTSVGCTLFQGYYFSRPVSFDDFSQLLKSAALQKEKQV</sequence>
<name>A0ABY7API8_9ALTE</name>
<dbReference type="Gene3D" id="3.20.20.450">
    <property type="entry name" value="EAL domain"/>
    <property type="match status" value="1"/>
</dbReference>
<dbReference type="InterPro" id="IPR001633">
    <property type="entry name" value="EAL_dom"/>
</dbReference>
<dbReference type="InterPro" id="IPR000160">
    <property type="entry name" value="GGDEF_dom"/>
</dbReference>
<organism evidence="3 4">
    <name type="scientific">Catenovulum adriaticum</name>
    <dbReference type="NCBI Taxonomy" id="2984846"/>
    <lineage>
        <taxon>Bacteria</taxon>
        <taxon>Pseudomonadati</taxon>
        <taxon>Pseudomonadota</taxon>
        <taxon>Gammaproteobacteria</taxon>
        <taxon>Alteromonadales</taxon>
        <taxon>Alteromonadaceae</taxon>
        <taxon>Catenovulum</taxon>
    </lineage>
</organism>
<dbReference type="SMART" id="SM00267">
    <property type="entry name" value="GGDEF"/>
    <property type="match status" value="1"/>
</dbReference>
<gene>
    <name evidence="3" type="ORF">OLW01_00650</name>
</gene>
<dbReference type="InterPro" id="IPR029787">
    <property type="entry name" value="Nucleotide_cyclase"/>
</dbReference>
<dbReference type="SMART" id="SM00052">
    <property type="entry name" value="EAL"/>
    <property type="match status" value="1"/>
</dbReference>
<feature type="domain" description="EAL" evidence="1">
    <location>
        <begin position="355"/>
        <end position="610"/>
    </location>
</feature>
<evidence type="ECO:0000313" key="3">
    <source>
        <dbReference type="EMBL" id="WAJ70360.1"/>
    </source>
</evidence>
<dbReference type="InterPro" id="IPR035919">
    <property type="entry name" value="EAL_sf"/>
</dbReference>
<feature type="domain" description="GGDEF" evidence="2">
    <location>
        <begin position="209"/>
        <end position="350"/>
    </location>
</feature>
<dbReference type="InterPro" id="IPR052155">
    <property type="entry name" value="Biofilm_reg_signaling"/>
</dbReference>
<dbReference type="Gene3D" id="3.30.70.270">
    <property type="match status" value="1"/>
</dbReference>
<keyword evidence="4" id="KW-1185">Reference proteome</keyword>
<evidence type="ECO:0000313" key="4">
    <source>
        <dbReference type="Proteomes" id="UP001163726"/>
    </source>
</evidence>
<dbReference type="Pfam" id="PF00990">
    <property type="entry name" value="GGDEF"/>
    <property type="match status" value="1"/>
</dbReference>
<dbReference type="PROSITE" id="PS50883">
    <property type="entry name" value="EAL"/>
    <property type="match status" value="1"/>
</dbReference>
<proteinExistence type="predicted"/>
<dbReference type="SUPFAM" id="SSF55073">
    <property type="entry name" value="Nucleotide cyclase"/>
    <property type="match status" value="1"/>
</dbReference>
<protein>
    <submittedName>
        <fullName evidence="3">Bifunctional diguanylate cyclase/phosphodiesterase</fullName>
    </submittedName>
</protein>
<dbReference type="Pfam" id="PF00563">
    <property type="entry name" value="EAL"/>
    <property type="match status" value="1"/>
</dbReference>
<reference evidence="3" key="1">
    <citation type="submission" date="2022-10" db="EMBL/GenBank/DDBJ databases">
        <title>Catenovulum adriacola sp. nov. isolated in the Harbour of Susak.</title>
        <authorList>
            <person name="Schoch T."/>
            <person name="Reich S.J."/>
            <person name="Stoeferle S."/>
            <person name="Flaiz M."/>
            <person name="Kazda M."/>
            <person name="Riedel C.U."/>
            <person name="Duerre P."/>
        </authorList>
    </citation>
    <scope>NUCLEOTIDE SEQUENCE</scope>
    <source>
        <strain evidence="3">TS8</strain>
    </source>
</reference>
<dbReference type="PROSITE" id="PS50887">
    <property type="entry name" value="GGDEF"/>
    <property type="match status" value="1"/>
</dbReference>
<evidence type="ECO:0000259" key="2">
    <source>
        <dbReference type="PROSITE" id="PS50887"/>
    </source>
</evidence>
<dbReference type="SUPFAM" id="SSF141868">
    <property type="entry name" value="EAL domain-like"/>
    <property type="match status" value="1"/>
</dbReference>
<dbReference type="CDD" id="cd01948">
    <property type="entry name" value="EAL"/>
    <property type="match status" value="1"/>
</dbReference>